<dbReference type="GO" id="GO:0003729">
    <property type="term" value="F:mRNA binding"/>
    <property type="evidence" value="ECO:0007669"/>
    <property type="project" value="UniProtKB-UniRule"/>
</dbReference>
<proteinExistence type="inferred from homology"/>
<organism evidence="3 4">
    <name type="scientific">Lolium multiflorum</name>
    <name type="common">Italian ryegrass</name>
    <name type="synonym">Lolium perenne subsp. multiflorum</name>
    <dbReference type="NCBI Taxonomy" id="4521"/>
    <lineage>
        <taxon>Eukaryota</taxon>
        <taxon>Viridiplantae</taxon>
        <taxon>Streptophyta</taxon>
        <taxon>Embryophyta</taxon>
        <taxon>Tracheophyta</taxon>
        <taxon>Spermatophyta</taxon>
        <taxon>Magnoliopsida</taxon>
        <taxon>Liliopsida</taxon>
        <taxon>Poales</taxon>
        <taxon>Poaceae</taxon>
        <taxon>BOP clade</taxon>
        <taxon>Pooideae</taxon>
        <taxon>Poodae</taxon>
        <taxon>Poeae</taxon>
        <taxon>Poeae Chloroplast Group 2 (Poeae type)</taxon>
        <taxon>Loliodinae</taxon>
        <taxon>Loliinae</taxon>
        <taxon>Lolium</taxon>
    </lineage>
</organism>
<dbReference type="AlphaFoldDB" id="A0AAD8RF08"/>
<dbReference type="Gene3D" id="3.10.590.10">
    <property type="entry name" value="ph1033 like domains"/>
    <property type="match status" value="1"/>
</dbReference>
<keyword evidence="4" id="KW-1185">Reference proteome</keyword>
<protein>
    <recommendedName>
        <fullName evidence="1">YTH domain-containing family protein</fullName>
    </recommendedName>
</protein>
<gene>
    <name evidence="3" type="ORF">QYE76_025108</name>
</gene>
<dbReference type="PANTHER" id="PTHR12357">
    <property type="entry name" value="YTH YT521-B HOMOLOGY DOMAIN-CONTAINING"/>
    <property type="match status" value="1"/>
</dbReference>
<dbReference type="Proteomes" id="UP001231189">
    <property type="component" value="Unassembled WGS sequence"/>
</dbReference>
<name>A0AAD8RF08_LOLMU</name>
<evidence type="ECO:0000313" key="4">
    <source>
        <dbReference type="Proteomes" id="UP001231189"/>
    </source>
</evidence>
<dbReference type="GO" id="GO:1990247">
    <property type="term" value="F:N6-methyladenosine-containing RNA reader activity"/>
    <property type="evidence" value="ECO:0007669"/>
    <property type="project" value="UniProtKB-UniRule"/>
</dbReference>
<comment type="similarity">
    <text evidence="1">Belongs to the YTHDF family.</text>
</comment>
<dbReference type="EMBL" id="JAUUTY010000006">
    <property type="protein sequence ID" value="KAK1619591.1"/>
    <property type="molecule type" value="Genomic_DNA"/>
</dbReference>
<dbReference type="PROSITE" id="PS50882">
    <property type="entry name" value="YTH"/>
    <property type="match status" value="1"/>
</dbReference>
<dbReference type="GO" id="GO:0061157">
    <property type="term" value="P:mRNA destabilization"/>
    <property type="evidence" value="ECO:0007669"/>
    <property type="project" value="TreeGrafter"/>
</dbReference>
<dbReference type="Pfam" id="PF04146">
    <property type="entry name" value="YTH"/>
    <property type="match status" value="1"/>
</dbReference>
<comment type="caution">
    <text evidence="3">The sequence shown here is derived from an EMBL/GenBank/DDBJ whole genome shotgun (WGS) entry which is preliminary data.</text>
</comment>
<keyword evidence="1" id="KW-0694">RNA-binding</keyword>
<evidence type="ECO:0000313" key="3">
    <source>
        <dbReference type="EMBL" id="KAK1619591.1"/>
    </source>
</evidence>
<dbReference type="CDD" id="cd21134">
    <property type="entry name" value="YTH"/>
    <property type="match status" value="1"/>
</dbReference>
<evidence type="ECO:0000256" key="1">
    <source>
        <dbReference type="RuleBase" id="RU369095"/>
    </source>
</evidence>
<dbReference type="InterPro" id="IPR007275">
    <property type="entry name" value="YTH_domain"/>
</dbReference>
<evidence type="ECO:0000259" key="2">
    <source>
        <dbReference type="PROSITE" id="PS50882"/>
    </source>
</evidence>
<dbReference type="GO" id="GO:0005737">
    <property type="term" value="C:cytoplasm"/>
    <property type="evidence" value="ECO:0007669"/>
    <property type="project" value="TreeGrafter"/>
</dbReference>
<dbReference type="PANTHER" id="PTHR12357:SF95">
    <property type="entry name" value="YTH DOMAIN-CONTAINING FAMILY PROTEIN"/>
    <property type="match status" value="1"/>
</dbReference>
<comment type="function">
    <text evidence="1">Specifically recognizes and binds N6-methyladenosine (m6A)-containing RNAs, and regulates mRNA stability. M6A is a modification present at internal sites of mRNAs and some non-coding RNAs and plays a role in mRNA stability and processing.</text>
</comment>
<reference evidence="3" key="1">
    <citation type="submission" date="2023-07" db="EMBL/GenBank/DDBJ databases">
        <title>A chromosome-level genome assembly of Lolium multiflorum.</title>
        <authorList>
            <person name="Chen Y."/>
            <person name="Copetti D."/>
            <person name="Kolliker R."/>
            <person name="Studer B."/>
        </authorList>
    </citation>
    <scope>NUCLEOTIDE SEQUENCE</scope>
    <source>
        <strain evidence="3">02402/16</strain>
        <tissue evidence="3">Leaf</tissue>
    </source>
</reference>
<feature type="domain" description="YTH" evidence="2">
    <location>
        <begin position="118"/>
        <end position="253"/>
    </location>
</feature>
<accession>A0AAD8RF08</accession>
<sequence length="318" mass="35745">MDETTSLSSRWCFENGVQGPSLPRGLPYGDEIPSLSSRRFNGNGVLSHSSQWHYGAESPSLSTRQDYGDEIPSLSNQKFKGILRSNQGNYSAEAPSFSSRQNYGDEIPSLSTQKSNGMSYSRQCQQYGADIHSFTNRQGYGAMMLRHVKYRATNKELLVGVCTQEATSKVNTSGQFVGMAEMLGPVDFKKTMDFWQQDKWNGFFPIVWHIIKDIPNRLFKHITLENNDNRPVTFSRDTQEISLPQGLEVLKIFKSYCHGTSILDDFDFYEGNESTCCARKGINAGSLHEARLSYFGTDDLKSMGDIEASMESISLHEP</sequence>
<dbReference type="InterPro" id="IPR045168">
    <property type="entry name" value="YTH_prot"/>
</dbReference>